<feature type="compositionally biased region" description="Low complexity" evidence="1">
    <location>
        <begin position="84"/>
        <end position="110"/>
    </location>
</feature>
<accession>A0A284RC46</accession>
<feature type="region of interest" description="Disordered" evidence="1">
    <location>
        <begin position="351"/>
        <end position="370"/>
    </location>
</feature>
<dbReference type="EMBL" id="FUEG01000007">
    <property type="protein sequence ID" value="SJL06307.1"/>
    <property type="molecule type" value="Genomic_DNA"/>
</dbReference>
<feature type="compositionally biased region" description="Basic and acidic residues" evidence="1">
    <location>
        <begin position="201"/>
        <end position="221"/>
    </location>
</feature>
<protein>
    <submittedName>
        <fullName evidence="2">Uncharacterized protein</fullName>
    </submittedName>
</protein>
<evidence type="ECO:0000313" key="3">
    <source>
        <dbReference type="Proteomes" id="UP000219338"/>
    </source>
</evidence>
<dbReference type="AlphaFoldDB" id="A0A284RC46"/>
<feature type="region of interest" description="Disordered" evidence="1">
    <location>
        <begin position="377"/>
        <end position="418"/>
    </location>
</feature>
<gene>
    <name evidence="2" type="ORF">ARMOST_09643</name>
</gene>
<organism evidence="2 3">
    <name type="scientific">Armillaria ostoyae</name>
    <name type="common">Armillaria root rot fungus</name>
    <dbReference type="NCBI Taxonomy" id="47428"/>
    <lineage>
        <taxon>Eukaryota</taxon>
        <taxon>Fungi</taxon>
        <taxon>Dikarya</taxon>
        <taxon>Basidiomycota</taxon>
        <taxon>Agaricomycotina</taxon>
        <taxon>Agaricomycetes</taxon>
        <taxon>Agaricomycetidae</taxon>
        <taxon>Agaricales</taxon>
        <taxon>Marasmiineae</taxon>
        <taxon>Physalacriaceae</taxon>
        <taxon>Armillaria</taxon>
    </lineage>
</organism>
<feature type="compositionally biased region" description="Basic and acidic residues" evidence="1">
    <location>
        <begin position="74"/>
        <end position="83"/>
    </location>
</feature>
<evidence type="ECO:0000313" key="2">
    <source>
        <dbReference type="EMBL" id="SJL06307.1"/>
    </source>
</evidence>
<feature type="compositionally biased region" description="Low complexity" evidence="1">
    <location>
        <begin position="124"/>
        <end position="137"/>
    </location>
</feature>
<dbReference type="STRING" id="47428.A0A284RC46"/>
<feature type="region of interest" description="Disordered" evidence="1">
    <location>
        <begin position="1"/>
        <end position="34"/>
    </location>
</feature>
<keyword evidence="3" id="KW-1185">Reference proteome</keyword>
<feature type="compositionally biased region" description="Low complexity" evidence="1">
    <location>
        <begin position="271"/>
        <end position="282"/>
    </location>
</feature>
<name>A0A284RC46_ARMOS</name>
<evidence type="ECO:0000256" key="1">
    <source>
        <dbReference type="SAM" id="MobiDB-lite"/>
    </source>
</evidence>
<dbReference type="OMA" id="YPEEAGH"/>
<dbReference type="Proteomes" id="UP000219338">
    <property type="component" value="Unassembled WGS sequence"/>
</dbReference>
<dbReference type="OrthoDB" id="5396103at2759"/>
<feature type="region of interest" description="Disordered" evidence="1">
    <location>
        <begin position="186"/>
        <end position="338"/>
    </location>
</feature>
<sequence>MPKDSSRRPLPASSVDFALPPSSVASTSSHTLDESVLMQRIRRPSILAPKAVFLTEARLSSPLAASFTLHSSPRRRDTHRDSPSDMSDSSSGAMRTDSSSSASSGDTTPSIGIEDDATQETKISRPYLSSPRRLSSSTADAQDSRPYPRRRLSFPPKQPRIMNLLAESRPVENEVKSEAAFQRLVASGAELPLQPHTPRSVSDRGRYPEEAGHDDFQREDTPSDDEEEDGPFAYTPSSHSDPINIVNRRKNASGDDLDIAESSSLMDIDAPSCSPMSTSSMTQWRYTPPPTTSAVRSAKRKFDDRFDPYPASKRRAVSPSIPHLRDQHSTVGSPRGSNRIPIAIPISIPGSTVNSATSSPTISGSYPRSMSITSSPTLRASMGLSSPIIRPVPRTRRFDGEDREVDGAGEAVGGLSLG</sequence>
<reference evidence="3" key="1">
    <citation type="journal article" date="2017" name="Nat. Ecol. Evol.">
        <title>Genome expansion and lineage-specific genetic innovations in the forest pathogenic fungi Armillaria.</title>
        <authorList>
            <person name="Sipos G."/>
            <person name="Prasanna A.N."/>
            <person name="Walter M.C."/>
            <person name="O'Connor E."/>
            <person name="Balint B."/>
            <person name="Krizsan K."/>
            <person name="Kiss B."/>
            <person name="Hess J."/>
            <person name="Varga T."/>
            <person name="Slot J."/>
            <person name="Riley R."/>
            <person name="Boka B."/>
            <person name="Rigling D."/>
            <person name="Barry K."/>
            <person name="Lee J."/>
            <person name="Mihaltcheva S."/>
            <person name="LaButti K."/>
            <person name="Lipzen A."/>
            <person name="Waldron R."/>
            <person name="Moloney N.M."/>
            <person name="Sperisen C."/>
            <person name="Kredics L."/>
            <person name="Vagvoelgyi C."/>
            <person name="Patrignani A."/>
            <person name="Fitzpatrick D."/>
            <person name="Nagy I."/>
            <person name="Doyle S."/>
            <person name="Anderson J.B."/>
            <person name="Grigoriev I.V."/>
            <person name="Gueldener U."/>
            <person name="Muensterkoetter M."/>
            <person name="Nagy L.G."/>
        </authorList>
    </citation>
    <scope>NUCLEOTIDE SEQUENCE [LARGE SCALE GENOMIC DNA]</scope>
    <source>
        <strain evidence="3">C18/9</strain>
    </source>
</reference>
<feature type="region of interest" description="Disordered" evidence="1">
    <location>
        <begin position="64"/>
        <end position="161"/>
    </location>
</feature>
<proteinExistence type="predicted"/>